<dbReference type="OrthoDB" id="9811589at2"/>
<dbReference type="Proteomes" id="UP000318995">
    <property type="component" value="Unassembled WGS sequence"/>
</dbReference>
<keyword evidence="3" id="KW-1185">Reference proteome</keyword>
<dbReference type="AlphaFoldDB" id="A0A5C5WA00"/>
<protein>
    <recommendedName>
        <fullName evidence="1">Methyltransferase domain-containing protein</fullName>
    </recommendedName>
</protein>
<sequence length="270" mass="30382">MPTTKSGSLYDYPKYYDLVFGSDWKAEYDFLLSCFERHARLPRGARVTRLFEPACGTGRLMFRFGKAGYPTHGNDLNAKAVAFCNQRLRRHGLPETAYVGDMADFRLADVGSKKPFDAAFNTINSFRHLPSEAAAEGHLRSVAAAVRKGGLYVLGLHLTPARGEPHSDEESWSARRGQLAVISRLWSEGVNRRKRVETVGMSFDVYTPTDSFRLVDQTGFRTYTATQMADLIGRVTDWEVTAVYDFAYDLSAPIKINGTTEDVVYVLRRR</sequence>
<organism evidence="2 3">
    <name type="scientific">Botrimarina hoheduenensis</name>
    <dbReference type="NCBI Taxonomy" id="2528000"/>
    <lineage>
        <taxon>Bacteria</taxon>
        <taxon>Pseudomonadati</taxon>
        <taxon>Planctomycetota</taxon>
        <taxon>Planctomycetia</taxon>
        <taxon>Pirellulales</taxon>
        <taxon>Lacipirellulaceae</taxon>
        <taxon>Botrimarina</taxon>
    </lineage>
</organism>
<dbReference type="SUPFAM" id="SSF53335">
    <property type="entry name" value="S-adenosyl-L-methionine-dependent methyltransferases"/>
    <property type="match status" value="1"/>
</dbReference>
<reference evidence="2 3" key="1">
    <citation type="submission" date="2019-02" db="EMBL/GenBank/DDBJ databases">
        <title>Deep-cultivation of Planctomycetes and their phenomic and genomic characterization uncovers novel biology.</title>
        <authorList>
            <person name="Wiegand S."/>
            <person name="Jogler M."/>
            <person name="Boedeker C."/>
            <person name="Pinto D."/>
            <person name="Vollmers J."/>
            <person name="Rivas-Marin E."/>
            <person name="Kohn T."/>
            <person name="Peeters S.H."/>
            <person name="Heuer A."/>
            <person name="Rast P."/>
            <person name="Oberbeckmann S."/>
            <person name="Bunk B."/>
            <person name="Jeske O."/>
            <person name="Meyerdierks A."/>
            <person name="Storesund J.E."/>
            <person name="Kallscheuer N."/>
            <person name="Luecker S."/>
            <person name="Lage O.M."/>
            <person name="Pohl T."/>
            <person name="Merkel B.J."/>
            <person name="Hornburger P."/>
            <person name="Mueller R.-W."/>
            <person name="Bruemmer F."/>
            <person name="Labrenz M."/>
            <person name="Spormann A.M."/>
            <person name="Op Den Camp H."/>
            <person name="Overmann J."/>
            <person name="Amann R."/>
            <person name="Jetten M.S.M."/>
            <person name="Mascher T."/>
            <person name="Medema M.H."/>
            <person name="Devos D.P."/>
            <person name="Kaster A.-K."/>
            <person name="Ovreas L."/>
            <person name="Rohde M."/>
            <person name="Galperin M.Y."/>
            <person name="Jogler C."/>
        </authorList>
    </citation>
    <scope>NUCLEOTIDE SEQUENCE [LARGE SCALE GENOMIC DNA]</scope>
    <source>
        <strain evidence="2 3">Pla111</strain>
    </source>
</reference>
<evidence type="ECO:0000313" key="3">
    <source>
        <dbReference type="Proteomes" id="UP000318995"/>
    </source>
</evidence>
<gene>
    <name evidence="2" type="ORF">Pla111_15480</name>
</gene>
<proteinExistence type="predicted"/>
<feature type="domain" description="Methyltransferase" evidence="1">
    <location>
        <begin position="54"/>
        <end position="150"/>
    </location>
</feature>
<dbReference type="CDD" id="cd02440">
    <property type="entry name" value="AdoMet_MTases"/>
    <property type="match status" value="1"/>
</dbReference>
<evidence type="ECO:0000259" key="1">
    <source>
        <dbReference type="Pfam" id="PF13649"/>
    </source>
</evidence>
<dbReference type="Pfam" id="PF13649">
    <property type="entry name" value="Methyltransf_25"/>
    <property type="match status" value="1"/>
</dbReference>
<dbReference type="EMBL" id="SJPH01000003">
    <property type="protein sequence ID" value="TWT46452.1"/>
    <property type="molecule type" value="Genomic_DNA"/>
</dbReference>
<dbReference type="RefSeq" id="WP_146572977.1">
    <property type="nucleotide sequence ID" value="NZ_SJPH01000003.1"/>
</dbReference>
<evidence type="ECO:0000313" key="2">
    <source>
        <dbReference type="EMBL" id="TWT46452.1"/>
    </source>
</evidence>
<dbReference type="Gene3D" id="3.40.50.150">
    <property type="entry name" value="Vaccinia Virus protein VP39"/>
    <property type="match status" value="1"/>
</dbReference>
<name>A0A5C5WA00_9BACT</name>
<dbReference type="InterPro" id="IPR029063">
    <property type="entry name" value="SAM-dependent_MTases_sf"/>
</dbReference>
<dbReference type="InterPro" id="IPR041698">
    <property type="entry name" value="Methyltransf_25"/>
</dbReference>
<dbReference type="Gene3D" id="2.20.25.110">
    <property type="entry name" value="S-adenosyl-L-methionine-dependent methyltransferases"/>
    <property type="match status" value="1"/>
</dbReference>
<comment type="caution">
    <text evidence="2">The sequence shown here is derived from an EMBL/GenBank/DDBJ whole genome shotgun (WGS) entry which is preliminary data.</text>
</comment>
<accession>A0A5C5WA00</accession>